<dbReference type="GO" id="GO:0016758">
    <property type="term" value="F:hexosyltransferase activity"/>
    <property type="evidence" value="ECO:0007669"/>
    <property type="project" value="TreeGrafter"/>
</dbReference>
<dbReference type="Pfam" id="PF00293">
    <property type="entry name" value="NUDIX"/>
    <property type="match status" value="1"/>
</dbReference>
<evidence type="ECO:0000256" key="2">
    <source>
        <dbReference type="ARBA" id="ARBA00022679"/>
    </source>
</evidence>
<dbReference type="NCBIfam" id="TIGR00696">
    <property type="entry name" value="wecG_tagA_cpsF"/>
    <property type="match status" value="1"/>
</dbReference>
<dbReference type="EMBL" id="LBXO01000064">
    <property type="protein sequence ID" value="KKR31324.1"/>
    <property type="molecule type" value="Genomic_DNA"/>
</dbReference>
<dbReference type="CDD" id="cd06533">
    <property type="entry name" value="Glyco_transf_WecG_TagA"/>
    <property type="match status" value="1"/>
</dbReference>
<evidence type="ECO:0000313" key="4">
    <source>
        <dbReference type="EMBL" id="KKR31324.1"/>
    </source>
</evidence>
<dbReference type="Proteomes" id="UP000034137">
    <property type="component" value="Unassembled WGS sequence"/>
</dbReference>
<dbReference type="PANTHER" id="PTHR34136">
    <property type="match status" value="1"/>
</dbReference>
<comment type="caution">
    <text evidence="4">The sequence shown here is derived from an EMBL/GenBank/DDBJ whole genome shotgun (WGS) entry which is preliminary data.</text>
</comment>
<organism evidence="4 5">
    <name type="scientific">Candidatus Falkowbacteria bacterium GW2011_GWF2_39_8</name>
    <dbReference type="NCBI Taxonomy" id="1618642"/>
    <lineage>
        <taxon>Bacteria</taxon>
        <taxon>Candidatus Falkowiibacteriota</taxon>
    </lineage>
</organism>
<reference evidence="4 5" key="1">
    <citation type="journal article" date="2015" name="Nature">
        <title>rRNA introns, odd ribosomes, and small enigmatic genomes across a large radiation of phyla.</title>
        <authorList>
            <person name="Brown C.T."/>
            <person name="Hug L.A."/>
            <person name="Thomas B.C."/>
            <person name="Sharon I."/>
            <person name="Castelle C.J."/>
            <person name="Singh A."/>
            <person name="Wilkins M.J."/>
            <person name="Williams K.H."/>
            <person name="Banfield J.F."/>
        </authorList>
    </citation>
    <scope>NUCLEOTIDE SEQUENCE [LARGE SCALE GENOMIC DNA]</scope>
</reference>
<name>A0A0G0PT30_9BACT</name>
<dbReference type="InterPro" id="IPR004629">
    <property type="entry name" value="WecG_TagA_CpsF"/>
</dbReference>
<feature type="domain" description="Nudix hydrolase" evidence="3">
    <location>
        <begin position="255"/>
        <end position="400"/>
    </location>
</feature>
<evidence type="ECO:0000256" key="1">
    <source>
        <dbReference type="ARBA" id="ARBA00022676"/>
    </source>
</evidence>
<dbReference type="InterPro" id="IPR000086">
    <property type="entry name" value="NUDIX_hydrolase_dom"/>
</dbReference>
<evidence type="ECO:0000259" key="3">
    <source>
        <dbReference type="PROSITE" id="PS51462"/>
    </source>
</evidence>
<evidence type="ECO:0000313" key="5">
    <source>
        <dbReference type="Proteomes" id="UP000034137"/>
    </source>
</evidence>
<dbReference type="InterPro" id="IPR015797">
    <property type="entry name" value="NUDIX_hydrolase-like_dom_sf"/>
</dbReference>
<dbReference type="PROSITE" id="PS51462">
    <property type="entry name" value="NUDIX"/>
    <property type="match status" value="1"/>
</dbReference>
<dbReference type="Gene3D" id="3.90.79.10">
    <property type="entry name" value="Nucleoside Triphosphate Pyrophosphohydrolase"/>
    <property type="match status" value="1"/>
</dbReference>
<gene>
    <name evidence="4" type="ORF">UT64_C0064G0004</name>
</gene>
<accession>A0A0G0PT30</accession>
<sequence length="413" mass="48323">MNKINILGINISQISKKEVLVKIEAFLKSKKQHYIVTPNPEIILMAEKDEEYFYILNNADISIMDGFGLKVAAWFSGENVTRITGADLTTDILKFASAIKKRVVIFNWSGGLSTSLEIRNSIEKKFPGLSFQVLDLEKNQVDFEIDKINLFSPEIALVALGAPWQEKFINHNLKNLPSVKVAIGIGGAIDFITGKAKRAPKSFRFFGLEWLWRAFQQKRIPGKKVFFFDRFKRVYRAVFVFSWKFFVWRFILPFFYRKNVACLLYKKEDDKYKVLIVERVWQKEHWQLPQGGTECENIMEAGARELREELNTDNFKPIAGFSNLWKYKFKKYVGSGKYLADKHWGYKGQAQGLFIAEFLGEDKDIRLNYWDHVAWKWVLVEDLVKEVYSTRRESTQVFLNKFLEVIKNHEIEN</sequence>
<dbReference type="PANTHER" id="PTHR34136:SF1">
    <property type="entry name" value="UDP-N-ACETYL-D-MANNOSAMINURONIC ACID TRANSFERASE"/>
    <property type="match status" value="1"/>
</dbReference>
<dbReference type="Pfam" id="PF03808">
    <property type="entry name" value="Glyco_tran_WecG"/>
    <property type="match status" value="1"/>
</dbReference>
<dbReference type="SUPFAM" id="SSF55811">
    <property type="entry name" value="Nudix"/>
    <property type="match status" value="1"/>
</dbReference>
<keyword evidence="1" id="KW-0328">Glycosyltransferase</keyword>
<protein>
    <submittedName>
        <fullName evidence="4">Teichoic acid biosynthesis protein</fullName>
    </submittedName>
</protein>
<keyword evidence="2" id="KW-0808">Transferase</keyword>
<proteinExistence type="predicted"/>
<dbReference type="AlphaFoldDB" id="A0A0G0PT30"/>